<dbReference type="STRING" id="694270.A0A395RY52"/>
<dbReference type="InterPro" id="IPR036047">
    <property type="entry name" value="F-box-like_dom_sf"/>
</dbReference>
<feature type="compositionally biased region" description="Acidic residues" evidence="2">
    <location>
        <begin position="393"/>
        <end position="403"/>
    </location>
</feature>
<accession>A0A395RY52</accession>
<feature type="compositionally biased region" description="Acidic residues" evidence="2">
    <location>
        <begin position="949"/>
        <end position="958"/>
    </location>
</feature>
<dbReference type="PROSITE" id="PS50181">
    <property type="entry name" value="FBOX"/>
    <property type="match status" value="1"/>
</dbReference>
<evidence type="ECO:0000313" key="4">
    <source>
        <dbReference type="EMBL" id="RGP65021.1"/>
    </source>
</evidence>
<dbReference type="AlphaFoldDB" id="A0A395RY52"/>
<dbReference type="EMBL" id="PXOG01000241">
    <property type="protein sequence ID" value="RGP65021.1"/>
    <property type="molecule type" value="Genomic_DNA"/>
</dbReference>
<keyword evidence="1" id="KW-0175">Coiled coil</keyword>
<gene>
    <name evidence="4" type="ORF">FLONG3_9356</name>
</gene>
<feature type="region of interest" description="Disordered" evidence="2">
    <location>
        <begin position="195"/>
        <end position="264"/>
    </location>
</feature>
<keyword evidence="5" id="KW-1185">Reference proteome</keyword>
<feature type="domain" description="F-box" evidence="3">
    <location>
        <begin position="18"/>
        <end position="63"/>
    </location>
</feature>
<dbReference type="Pfam" id="PF12937">
    <property type="entry name" value="F-box-like"/>
    <property type="match status" value="1"/>
</dbReference>
<feature type="compositionally biased region" description="Low complexity" evidence="2">
    <location>
        <begin position="220"/>
        <end position="232"/>
    </location>
</feature>
<evidence type="ECO:0000259" key="3">
    <source>
        <dbReference type="PROSITE" id="PS50181"/>
    </source>
</evidence>
<organism evidence="4 5">
    <name type="scientific">Fusarium longipes</name>
    <dbReference type="NCBI Taxonomy" id="694270"/>
    <lineage>
        <taxon>Eukaryota</taxon>
        <taxon>Fungi</taxon>
        <taxon>Dikarya</taxon>
        <taxon>Ascomycota</taxon>
        <taxon>Pezizomycotina</taxon>
        <taxon>Sordariomycetes</taxon>
        <taxon>Hypocreomycetidae</taxon>
        <taxon>Hypocreales</taxon>
        <taxon>Nectriaceae</taxon>
        <taxon>Fusarium</taxon>
    </lineage>
</organism>
<sequence>MAVEEAAGNEAVTLPMRSLTFQDLPAEIQRDILSHCSQSDLICCALVSQHFRELASALLYRSFNILFPDDDDVRFESPIDGLAGGLDTFTTSDYNYAKHLRELSMDTVSTGVKAEHAYKPYLYSASCGKFLNTLLYLTLKKAKSLESFRWNIRVELSRPVYRELHKIQTLTKFHIRLQAGETYYITPPPLPLSIDELPPTSTHWPDIPPPPPGPPPPMFTAPLAGPMASLPVIPSPPPLLPTSKQFSKSKASKRDSTAHEPPTLSGFRMLKSLSVLDIDNLDLITELKTCVRNSSATLTELHLSLSDSLALQARRPPPDSDPDDSDVDDEFQVVPVSQSTSFDASGPAKTLRSQEERKLQEGILGRIFDVEPFILKKPALNQSPREAATSQEEGLEAESNENSEDPREEFVSSLRSVSTRLMTQLNGTRDVSTAQQDILDIIEKAARKYVDSGEPLSQNPSESSENAAVTSRNEEQQSGENDEASSGPVATPSLALRLKSKASSDDLSPEDIVIEHLDTVDDLEIESDEQQGKDSEEQQIEPEVPEKQDTACSSAVNSEDQGLDLKSTSTLGLNRLDTNLNTQRVNYESLLLDLQQLQDDNDAFVRQVKAMSTQGTSGELKQFTDSVNQLKELSQRTERVRDAIKATHLEIKEIESQVFGKSEVDGTGKSQRSIHEYLRDTRGIALETLGIHLIPVKASVLSRAIDLKCIKNLTLLNVGNQAPIWTLLSKENKTSPLALRSVFTDNVSTSFLNCMSQLEELHDLFLLERSAKQKPESFAPRTTVTIDQIRRLVLKKHMHTLKRLMIKDESNSSGWDANQKAMILICNRGVQLEELALSMNIYAVHAFMQYFAGLINLRAINILRFRNNDTCIWVMREILNFIVDNLSHHPELKLEWIAMEDDRLDRVIRPTDMPDEGEKRRDKGKEKATVSAHHNNISLPIMPTLGSDSESEDEDDDASNCGKRLRLKTVGVLQFYEVWGVKIFDKEIRSGRL</sequence>
<feature type="compositionally biased region" description="Pro residues" evidence="2">
    <location>
        <begin position="206"/>
        <end position="219"/>
    </location>
</feature>
<feature type="compositionally biased region" description="Basic and acidic residues" evidence="2">
    <location>
        <begin position="916"/>
        <end position="928"/>
    </location>
</feature>
<dbReference type="OrthoDB" id="4200124at2759"/>
<feature type="compositionally biased region" description="Polar residues" evidence="2">
    <location>
        <begin position="455"/>
        <end position="479"/>
    </location>
</feature>
<dbReference type="Gene3D" id="1.20.1280.50">
    <property type="match status" value="1"/>
</dbReference>
<feature type="coiled-coil region" evidence="1">
    <location>
        <begin position="580"/>
        <end position="614"/>
    </location>
</feature>
<protein>
    <recommendedName>
        <fullName evidence="3">F-box domain-containing protein</fullName>
    </recommendedName>
</protein>
<feature type="region of interest" description="Disordered" evidence="2">
    <location>
        <begin position="527"/>
        <end position="561"/>
    </location>
</feature>
<evidence type="ECO:0000313" key="5">
    <source>
        <dbReference type="Proteomes" id="UP000266234"/>
    </source>
</evidence>
<dbReference type="Proteomes" id="UP000266234">
    <property type="component" value="Unassembled WGS sequence"/>
</dbReference>
<feature type="region of interest" description="Disordered" evidence="2">
    <location>
        <begin position="337"/>
        <end position="356"/>
    </location>
</feature>
<name>A0A395RY52_9HYPO</name>
<evidence type="ECO:0000256" key="1">
    <source>
        <dbReference type="SAM" id="Coils"/>
    </source>
</evidence>
<proteinExistence type="predicted"/>
<dbReference type="SUPFAM" id="SSF81383">
    <property type="entry name" value="F-box domain"/>
    <property type="match status" value="1"/>
</dbReference>
<comment type="caution">
    <text evidence="4">The sequence shown here is derived from an EMBL/GenBank/DDBJ whole genome shotgun (WGS) entry which is preliminary data.</text>
</comment>
<feature type="compositionally biased region" description="Polar residues" evidence="2">
    <location>
        <begin position="550"/>
        <end position="561"/>
    </location>
</feature>
<dbReference type="InterPro" id="IPR001810">
    <property type="entry name" value="F-box_dom"/>
</dbReference>
<feature type="compositionally biased region" description="Polar residues" evidence="2">
    <location>
        <begin position="381"/>
        <end position="392"/>
    </location>
</feature>
<feature type="region of interest" description="Disordered" evidence="2">
    <location>
        <begin position="451"/>
        <end position="489"/>
    </location>
</feature>
<evidence type="ECO:0000256" key="2">
    <source>
        <dbReference type="SAM" id="MobiDB-lite"/>
    </source>
</evidence>
<reference evidence="4 5" key="1">
    <citation type="journal article" date="2018" name="PLoS Pathog.">
        <title>Evolution of structural diversity of trichothecenes, a family of toxins produced by plant pathogenic and entomopathogenic fungi.</title>
        <authorList>
            <person name="Proctor R.H."/>
            <person name="McCormick S.P."/>
            <person name="Kim H.S."/>
            <person name="Cardoza R.E."/>
            <person name="Stanley A.M."/>
            <person name="Lindo L."/>
            <person name="Kelly A."/>
            <person name="Brown D.W."/>
            <person name="Lee T."/>
            <person name="Vaughan M.M."/>
            <person name="Alexander N.J."/>
            <person name="Busman M."/>
            <person name="Gutierrez S."/>
        </authorList>
    </citation>
    <scope>NUCLEOTIDE SEQUENCE [LARGE SCALE GENOMIC DNA]</scope>
    <source>
        <strain evidence="4 5">NRRL 20695</strain>
    </source>
</reference>
<feature type="region of interest" description="Disordered" evidence="2">
    <location>
        <begin position="381"/>
        <end position="410"/>
    </location>
</feature>
<feature type="region of interest" description="Disordered" evidence="2">
    <location>
        <begin position="908"/>
        <end position="960"/>
    </location>
</feature>